<dbReference type="WBParaSite" id="ASIM_0000633101-mRNA-1">
    <property type="protein sequence ID" value="ASIM_0000633101-mRNA-1"/>
    <property type="gene ID" value="ASIM_0000633101"/>
</dbReference>
<dbReference type="Pfam" id="PF00102">
    <property type="entry name" value="Y_phosphatase"/>
    <property type="match status" value="1"/>
</dbReference>
<feature type="domain" description="Tyrosine-protein phosphatase" evidence="1">
    <location>
        <begin position="2"/>
        <end position="30"/>
    </location>
</feature>
<reference evidence="2" key="1">
    <citation type="submission" date="2017-02" db="UniProtKB">
        <authorList>
            <consortium name="WormBaseParasite"/>
        </authorList>
    </citation>
    <scope>IDENTIFICATION</scope>
</reference>
<dbReference type="InterPro" id="IPR000242">
    <property type="entry name" value="PTP_cat"/>
</dbReference>
<sequence>LDVVKEMRSQRAGAIQTEAQYVYLHRTLLEYVNAKKIAKEVNAQFFAAYKLYQKKCEKSMT</sequence>
<dbReference type="GO" id="GO:0004725">
    <property type="term" value="F:protein tyrosine phosphatase activity"/>
    <property type="evidence" value="ECO:0007669"/>
    <property type="project" value="InterPro"/>
</dbReference>
<dbReference type="PANTHER" id="PTHR46163">
    <property type="entry name" value="TYROSINE-PROTEIN PHOSPHATASE-RELATED"/>
    <property type="match status" value="1"/>
</dbReference>
<proteinExistence type="predicted"/>
<dbReference type="Gene3D" id="3.90.190.10">
    <property type="entry name" value="Protein tyrosine phosphatase superfamily"/>
    <property type="match status" value="1"/>
</dbReference>
<protein>
    <submittedName>
        <fullName evidence="2">Tyrosine-protein phosphatase domain-containing protein</fullName>
    </submittedName>
</protein>
<evidence type="ECO:0000259" key="1">
    <source>
        <dbReference type="Pfam" id="PF00102"/>
    </source>
</evidence>
<dbReference type="SUPFAM" id="SSF52799">
    <property type="entry name" value="(Phosphotyrosine protein) phosphatases II"/>
    <property type="match status" value="1"/>
</dbReference>
<organism evidence="2">
    <name type="scientific">Anisakis simplex</name>
    <name type="common">Herring worm</name>
    <dbReference type="NCBI Taxonomy" id="6269"/>
    <lineage>
        <taxon>Eukaryota</taxon>
        <taxon>Metazoa</taxon>
        <taxon>Ecdysozoa</taxon>
        <taxon>Nematoda</taxon>
        <taxon>Chromadorea</taxon>
        <taxon>Rhabditida</taxon>
        <taxon>Spirurina</taxon>
        <taxon>Ascaridomorpha</taxon>
        <taxon>Ascaridoidea</taxon>
        <taxon>Anisakidae</taxon>
        <taxon>Anisakis</taxon>
        <taxon>Anisakis simplex complex</taxon>
    </lineage>
</organism>
<evidence type="ECO:0000313" key="2">
    <source>
        <dbReference type="WBParaSite" id="ASIM_0000633101-mRNA-1"/>
    </source>
</evidence>
<dbReference type="InterPro" id="IPR052782">
    <property type="entry name" value="Oocyte-zygote_transition_reg"/>
</dbReference>
<dbReference type="InterPro" id="IPR029021">
    <property type="entry name" value="Prot-tyrosine_phosphatase-like"/>
</dbReference>
<accession>A0A0M3JFD1</accession>
<name>A0A0M3JFD1_ANISI</name>
<dbReference type="AlphaFoldDB" id="A0A0M3JFD1"/>